<feature type="chain" id="PRO_5011617302" description="Copper-binding protein MbnP-like domain-containing protein" evidence="1">
    <location>
        <begin position="23"/>
        <end position="268"/>
    </location>
</feature>
<sequence>MSWGLRKARMGVLWLVMAVMLAACGRHQATAVGAVALEITHQVDGQALQLHEAQYPTPQGERFSVDKLRYYLSNFRLHRRDGQWFVPAVDAQSSKGYYLVDAADPASLRFRIEAVPPGDYDGIEFLVGVDEARNHAGVQSGTLDPAQGLFWTWKSGYIFLQLEGHSPQSGADDHALTYHLGSVDAQDRARSVYLPLAPSVAKVSERIEPEIHLYVDLAELFRGTHEIRIAQLNTVMGSSAGKTLSDNLPGLFHVDHVHNEPRHRAHDS</sequence>
<dbReference type="Pfam" id="PF20243">
    <property type="entry name" value="MbnP"/>
    <property type="match status" value="1"/>
</dbReference>
<feature type="signal peptide" evidence="1">
    <location>
        <begin position="1"/>
        <end position="22"/>
    </location>
</feature>
<evidence type="ECO:0000313" key="3">
    <source>
        <dbReference type="EMBL" id="SEQ40002.1"/>
    </source>
</evidence>
<evidence type="ECO:0000256" key="1">
    <source>
        <dbReference type="SAM" id="SignalP"/>
    </source>
</evidence>
<name>A0A1H9FQ25_9GAMM</name>
<gene>
    <name evidence="3" type="ORF">SAMN04488038_10658</name>
</gene>
<evidence type="ECO:0000313" key="4">
    <source>
        <dbReference type="Proteomes" id="UP000199233"/>
    </source>
</evidence>
<dbReference type="InterPro" id="IPR046863">
    <property type="entry name" value="MbnP-like_dom"/>
</dbReference>
<dbReference type="EMBL" id="FOFS01000006">
    <property type="protein sequence ID" value="SEQ40002.1"/>
    <property type="molecule type" value="Genomic_DNA"/>
</dbReference>
<dbReference type="STRING" id="489703.SAMN04488038_10658"/>
<reference evidence="4" key="1">
    <citation type="submission" date="2016-10" db="EMBL/GenBank/DDBJ databases">
        <authorList>
            <person name="Varghese N."/>
            <person name="Submissions S."/>
        </authorList>
    </citation>
    <scope>NUCLEOTIDE SEQUENCE [LARGE SCALE GENOMIC DNA]</scope>
    <source>
        <strain evidence="4">DSM 25927</strain>
    </source>
</reference>
<accession>A0A1H9FQ25</accession>
<dbReference type="AlphaFoldDB" id="A0A1H9FQ25"/>
<dbReference type="PROSITE" id="PS51257">
    <property type="entry name" value="PROKAR_LIPOPROTEIN"/>
    <property type="match status" value="1"/>
</dbReference>
<dbReference type="Proteomes" id="UP000199233">
    <property type="component" value="Unassembled WGS sequence"/>
</dbReference>
<feature type="domain" description="Copper-binding protein MbnP-like" evidence="2">
    <location>
        <begin position="33"/>
        <end position="236"/>
    </location>
</feature>
<protein>
    <recommendedName>
        <fullName evidence="2">Copper-binding protein MbnP-like domain-containing protein</fullName>
    </recommendedName>
</protein>
<keyword evidence="1" id="KW-0732">Signal</keyword>
<organism evidence="3 4">
    <name type="scientific">Solimonas aquatica</name>
    <dbReference type="NCBI Taxonomy" id="489703"/>
    <lineage>
        <taxon>Bacteria</taxon>
        <taxon>Pseudomonadati</taxon>
        <taxon>Pseudomonadota</taxon>
        <taxon>Gammaproteobacteria</taxon>
        <taxon>Nevskiales</taxon>
        <taxon>Nevskiaceae</taxon>
        <taxon>Solimonas</taxon>
    </lineage>
</organism>
<keyword evidence="4" id="KW-1185">Reference proteome</keyword>
<proteinExistence type="predicted"/>
<evidence type="ECO:0000259" key="2">
    <source>
        <dbReference type="Pfam" id="PF20243"/>
    </source>
</evidence>